<evidence type="ECO:0000313" key="2">
    <source>
        <dbReference type="Proteomes" id="UP001235720"/>
    </source>
</evidence>
<dbReference type="EMBL" id="JAUCMM010000003">
    <property type="protein sequence ID" value="MDM7887882.1"/>
    <property type="molecule type" value="Genomic_DNA"/>
</dbReference>
<name>A0ABT7TG39_9MICO</name>
<dbReference type="RefSeq" id="WP_289469602.1">
    <property type="nucleotide sequence ID" value="NZ_JAUCMM010000003.1"/>
</dbReference>
<proteinExistence type="predicted"/>
<protein>
    <submittedName>
        <fullName evidence="1">Uncharacterized protein</fullName>
    </submittedName>
</protein>
<reference evidence="1 2" key="1">
    <citation type="submission" date="2023-06" db="EMBL/GenBank/DDBJ databases">
        <authorList>
            <person name="Feng G."/>
            <person name="Li J."/>
            <person name="Zhu H."/>
        </authorList>
    </citation>
    <scope>NUCLEOTIDE SEQUENCE [LARGE SCALE GENOMIC DNA]</scope>
    <source>
        <strain evidence="1 2">RHCJP20</strain>
    </source>
</reference>
<sequence>MSTSFKRSRRDDAAQETAFLLRLTEGLQKAMDAYARAFFVNEECELLWTYPYSPTRLTTEPLVWTPERSAHARSLAVGCELGDIDTGRLHALLADGDRTLTELSTELGRTVAHVKLAIDAWPPPVVS</sequence>
<keyword evidence="2" id="KW-1185">Reference proteome</keyword>
<dbReference type="Proteomes" id="UP001235720">
    <property type="component" value="Unassembled WGS sequence"/>
</dbReference>
<comment type="caution">
    <text evidence="1">The sequence shown here is derived from an EMBL/GenBank/DDBJ whole genome shotgun (WGS) entry which is preliminary data.</text>
</comment>
<evidence type="ECO:0000313" key="1">
    <source>
        <dbReference type="EMBL" id="MDM7887882.1"/>
    </source>
</evidence>
<gene>
    <name evidence="1" type="ORF">QUG98_05375</name>
</gene>
<organism evidence="1 2">
    <name type="scientific">Curtobacterium subtropicum</name>
    <dbReference type="NCBI Taxonomy" id="3055138"/>
    <lineage>
        <taxon>Bacteria</taxon>
        <taxon>Bacillati</taxon>
        <taxon>Actinomycetota</taxon>
        <taxon>Actinomycetes</taxon>
        <taxon>Micrococcales</taxon>
        <taxon>Microbacteriaceae</taxon>
        <taxon>Curtobacterium</taxon>
    </lineage>
</organism>
<accession>A0ABT7TG39</accession>